<keyword evidence="2" id="KW-0472">Membrane</keyword>
<name>X6MXE3_RETFI</name>
<feature type="compositionally biased region" description="Basic and acidic residues" evidence="1">
    <location>
        <begin position="23"/>
        <end position="63"/>
    </location>
</feature>
<proteinExistence type="predicted"/>
<keyword evidence="4" id="KW-1185">Reference proteome</keyword>
<feature type="region of interest" description="Disordered" evidence="1">
    <location>
        <begin position="1"/>
        <end position="64"/>
    </location>
</feature>
<dbReference type="Proteomes" id="UP000023152">
    <property type="component" value="Unassembled WGS sequence"/>
</dbReference>
<evidence type="ECO:0000256" key="1">
    <source>
        <dbReference type="SAM" id="MobiDB-lite"/>
    </source>
</evidence>
<organism evidence="3 4">
    <name type="scientific">Reticulomyxa filosa</name>
    <dbReference type="NCBI Taxonomy" id="46433"/>
    <lineage>
        <taxon>Eukaryota</taxon>
        <taxon>Sar</taxon>
        <taxon>Rhizaria</taxon>
        <taxon>Retaria</taxon>
        <taxon>Foraminifera</taxon>
        <taxon>Monothalamids</taxon>
        <taxon>Reticulomyxidae</taxon>
        <taxon>Reticulomyxa</taxon>
    </lineage>
</organism>
<sequence>MDGPYSPSAPDPTETVANANVPDEQKTNEPLIKEQKSKKIEHKTREPERPAADEKNVKTEDNLRSTMTETVGGALSTVKKFSNMECIAFFAFLVVFCVMMSLSRGLDDLAYIQTAGNSIRNRLTIEKFADGFNSNYDEQFEDINKVVDIWNYLNQVALKILLTEGTMSQWNDTINVDTLRYYPLGHTRLLGGVRLRQSYVLFFKKKKKLKQHISKKKKKSFFFLKFCDIQTLNE</sequence>
<evidence type="ECO:0000256" key="2">
    <source>
        <dbReference type="SAM" id="Phobius"/>
    </source>
</evidence>
<evidence type="ECO:0000313" key="4">
    <source>
        <dbReference type="Proteomes" id="UP000023152"/>
    </source>
</evidence>
<gene>
    <name evidence="3" type="ORF">RFI_19566</name>
</gene>
<keyword evidence="2" id="KW-0812">Transmembrane</keyword>
<reference evidence="3 4" key="1">
    <citation type="journal article" date="2013" name="Curr. Biol.">
        <title>The Genome of the Foraminiferan Reticulomyxa filosa.</title>
        <authorList>
            <person name="Glockner G."/>
            <person name="Hulsmann N."/>
            <person name="Schleicher M."/>
            <person name="Noegel A.A."/>
            <person name="Eichinger L."/>
            <person name="Gallinger C."/>
            <person name="Pawlowski J."/>
            <person name="Sierra R."/>
            <person name="Euteneuer U."/>
            <person name="Pillet L."/>
            <person name="Moustafa A."/>
            <person name="Platzer M."/>
            <person name="Groth M."/>
            <person name="Szafranski K."/>
            <person name="Schliwa M."/>
        </authorList>
    </citation>
    <scope>NUCLEOTIDE SEQUENCE [LARGE SCALE GENOMIC DNA]</scope>
</reference>
<feature type="transmembrane region" description="Helical" evidence="2">
    <location>
        <begin position="86"/>
        <end position="103"/>
    </location>
</feature>
<comment type="caution">
    <text evidence="3">The sequence shown here is derived from an EMBL/GenBank/DDBJ whole genome shotgun (WGS) entry which is preliminary data.</text>
</comment>
<keyword evidence="2" id="KW-1133">Transmembrane helix</keyword>
<protein>
    <submittedName>
        <fullName evidence="3">Uncharacterized protein</fullName>
    </submittedName>
</protein>
<dbReference type="EMBL" id="ASPP01016072">
    <property type="protein sequence ID" value="ETO17750.1"/>
    <property type="molecule type" value="Genomic_DNA"/>
</dbReference>
<accession>X6MXE3</accession>
<dbReference type="AlphaFoldDB" id="X6MXE3"/>
<evidence type="ECO:0000313" key="3">
    <source>
        <dbReference type="EMBL" id="ETO17750.1"/>
    </source>
</evidence>